<evidence type="ECO:0000259" key="2">
    <source>
        <dbReference type="Pfam" id="PF13568"/>
    </source>
</evidence>
<keyword evidence="4" id="KW-1185">Reference proteome</keyword>
<evidence type="ECO:0000256" key="1">
    <source>
        <dbReference type="SAM" id="SignalP"/>
    </source>
</evidence>
<dbReference type="RefSeq" id="WP_230475557.1">
    <property type="nucleotide sequence ID" value="NZ_CP072842.1"/>
</dbReference>
<gene>
    <name evidence="3" type="ORF">J9309_09015</name>
</gene>
<reference evidence="4" key="2">
    <citation type="submission" date="2021-04" db="EMBL/GenBank/DDBJ databases">
        <title>Taxonomy of Flavobacteriaceae bacterium ZY171143.</title>
        <authorList>
            <person name="Li F."/>
        </authorList>
    </citation>
    <scope>NUCLEOTIDE SEQUENCE [LARGE SCALE GENOMIC DNA]</scope>
    <source>
        <strain evidence="4">ZY171143</strain>
    </source>
</reference>
<accession>A0ABX7XAL6</accession>
<dbReference type="Pfam" id="PF13568">
    <property type="entry name" value="OMP_b-brl_2"/>
    <property type="match status" value="1"/>
</dbReference>
<organism evidence="3 4">
    <name type="scientific">Faecalibacter bovis</name>
    <dbReference type="NCBI Taxonomy" id="2898187"/>
    <lineage>
        <taxon>Bacteria</taxon>
        <taxon>Pseudomonadati</taxon>
        <taxon>Bacteroidota</taxon>
        <taxon>Flavobacteriia</taxon>
        <taxon>Flavobacteriales</taxon>
        <taxon>Weeksellaceae</taxon>
        <taxon>Faecalibacter</taxon>
    </lineage>
</organism>
<name>A0ABX7XAL6_9FLAO</name>
<feature type="signal peptide" evidence="1">
    <location>
        <begin position="1"/>
        <end position="23"/>
    </location>
</feature>
<keyword evidence="1" id="KW-0732">Signal</keyword>
<dbReference type="EMBL" id="CP072842">
    <property type="protein sequence ID" value="QTV04936.1"/>
    <property type="molecule type" value="Genomic_DNA"/>
</dbReference>
<dbReference type="Proteomes" id="UP000672011">
    <property type="component" value="Chromosome"/>
</dbReference>
<evidence type="ECO:0000313" key="4">
    <source>
        <dbReference type="Proteomes" id="UP000672011"/>
    </source>
</evidence>
<reference evidence="3 4" key="1">
    <citation type="journal article" date="2021" name="Int. J. Syst. Evol. Microbiol.">
        <title>Faecalibacter bovis sp. nov., isolated from cow faeces.</title>
        <authorList>
            <person name="Li F."/>
            <person name="Zhao W."/>
            <person name="Hong Q."/>
            <person name="Shao Q."/>
            <person name="Song J."/>
            <person name="Yang S."/>
        </authorList>
    </citation>
    <scope>NUCLEOTIDE SEQUENCE [LARGE SCALE GENOMIC DNA]</scope>
    <source>
        <strain evidence="3 4">ZY171143</strain>
    </source>
</reference>
<sequence length="212" mass="24502">MKTLKVKFLLVIASIFLSLPALAQLQLGAKIGAGLSNYKNINPDSQSRIAIQGGFLAKYQLEMGYYRNFRNYIQAELLYSTIGEENGPYKVNVNYLTIPVMYQHYLSDTDNDFFIEFGPQVQFVINDVVDQYPSPNPNMPWLGSDNNVLNKFDIAINGGVGYSYQRRLELNLRYSWGLVDSWDFKYRDNDFNRTSLISLSLTYLLDFNPRYY</sequence>
<feature type="chain" id="PRO_5047467226" evidence="1">
    <location>
        <begin position="24"/>
        <end position="212"/>
    </location>
</feature>
<dbReference type="InterPro" id="IPR025665">
    <property type="entry name" value="Beta-barrel_OMP_2"/>
</dbReference>
<feature type="domain" description="Outer membrane protein beta-barrel" evidence="2">
    <location>
        <begin position="24"/>
        <end position="181"/>
    </location>
</feature>
<dbReference type="SUPFAM" id="SSF56925">
    <property type="entry name" value="OMPA-like"/>
    <property type="match status" value="1"/>
</dbReference>
<proteinExistence type="predicted"/>
<protein>
    <submittedName>
        <fullName evidence="3">PorT family protein</fullName>
    </submittedName>
</protein>
<evidence type="ECO:0000313" key="3">
    <source>
        <dbReference type="EMBL" id="QTV04936.1"/>
    </source>
</evidence>
<dbReference type="InterPro" id="IPR011250">
    <property type="entry name" value="OMP/PagP_B-barrel"/>
</dbReference>